<name>A0A0W4ZRW0_PNEJ7</name>
<accession>A0A0W4ZRW0</accession>
<proteinExistence type="predicted"/>
<gene>
    <name evidence="1" type="ORF">T551_01187</name>
</gene>
<comment type="caution">
    <text evidence="1">The sequence shown here is derived from an EMBL/GenBank/DDBJ whole genome shotgun (WGS) entry which is preliminary data.</text>
</comment>
<protein>
    <submittedName>
        <fullName evidence="1">Uncharacterized protein</fullName>
    </submittedName>
</protein>
<dbReference type="EMBL" id="LFWA01000005">
    <property type="protein sequence ID" value="KTW31114.1"/>
    <property type="molecule type" value="Genomic_DNA"/>
</dbReference>
<dbReference type="RefSeq" id="XP_018230104.1">
    <property type="nucleotide sequence ID" value="XM_018373450.1"/>
</dbReference>
<organism evidence="1 2">
    <name type="scientific">Pneumocystis jirovecii (strain RU7)</name>
    <name type="common">Human pneumocystis pneumonia agent</name>
    <dbReference type="NCBI Taxonomy" id="1408657"/>
    <lineage>
        <taxon>Eukaryota</taxon>
        <taxon>Fungi</taxon>
        <taxon>Dikarya</taxon>
        <taxon>Ascomycota</taxon>
        <taxon>Taphrinomycotina</taxon>
        <taxon>Pneumocystomycetes</taxon>
        <taxon>Pneumocystaceae</taxon>
        <taxon>Pneumocystis</taxon>
    </lineage>
</organism>
<sequence>MKILKDYKRKDIKIFLYIKKEFLTLKCKNQSYCLKLNNLINDRQKAILIIISYIFLKNINNLFMKDVSLDLMQN</sequence>
<evidence type="ECO:0000313" key="1">
    <source>
        <dbReference type="EMBL" id="KTW31114.1"/>
    </source>
</evidence>
<keyword evidence="2" id="KW-1185">Reference proteome</keyword>
<dbReference type="GeneID" id="28939705"/>
<dbReference type="AlphaFoldDB" id="A0A0W4ZRW0"/>
<reference evidence="2" key="1">
    <citation type="journal article" date="2016" name="Nat. Commun.">
        <title>Genome analysis of three Pneumocystis species reveals adaptation mechanisms to life exclusively in mammalian hosts.</title>
        <authorList>
            <person name="Ma L."/>
            <person name="Chen Z."/>
            <person name="Huang D.W."/>
            <person name="Kutty G."/>
            <person name="Ishihara M."/>
            <person name="Wang H."/>
            <person name="Abouelleil A."/>
            <person name="Bishop L."/>
            <person name="Davey E."/>
            <person name="Deng R."/>
            <person name="Deng X."/>
            <person name="Fan L."/>
            <person name="Fantoni G."/>
            <person name="Fitzgerald M."/>
            <person name="Gogineni E."/>
            <person name="Goldberg J.M."/>
            <person name="Handley G."/>
            <person name="Hu X."/>
            <person name="Huber C."/>
            <person name="Jiao X."/>
            <person name="Jones K."/>
            <person name="Levin J.Z."/>
            <person name="Liu Y."/>
            <person name="Macdonald P."/>
            <person name="Melnikov A."/>
            <person name="Raley C."/>
            <person name="Sassi M."/>
            <person name="Sherman B.T."/>
            <person name="Song X."/>
            <person name="Sykes S."/>
            <person name="Tran B."/>
            <person name="Walsh L."/>
            <person name="Xia Y."/>
            <person name="Yang J."/>
            <person name="Young S."/>
            <person name="Zeng Q."/>
            <person name="Zheng X."/>
            <person name="Stephens R."/>
            <person name="Nusbaum C."/>
            <person name="Birren B.W."/>
            <person name="Azadi P."/>
            <person name="Lempicki R.A."/>
            <person name="Cuomo C.A."/>
            <person name="Kovacs J.A."/>
        </authorList>
    </citation>
    <scope>NUCLEOTIDE SEQUENCE [LARGE SCALE GENOMIC DNA]</scope>
    <source>
        <strain evidence="2">RU7</strain>
    </source>
</reference>
<evidence type="ECO:0000313" key="2">
    <source>
        <dbReference type="Proteomes" id="UP000053447"/>
    </source>
</evidence>
<dbReference type="Proteomes" id="UP000053447">
    <property type="component" value="Unassembled WGS sequence"/>
</dbReference>
<dbReference type="VEuPathDB" id="FungiDB:T551_01187"/>